<dbReference type="SUPFAM" id="SSF82185">
    <property type="entry name" value="Histone H3 K4-specific methyltransferase SET7/9 N-terminal domain"/>
    <property type="match status" value="1"/>
</dbReference>
<dbReference type="EMBL" id="JBHRWI010000030">
    <property type="protein sequence ID" value="MFC3513769.1"/>
    <property type="molecule type" value="Genomic_DNA"/>
</dbReference>
<name>A0ABV7QN48_9PSEU</name>
<accession>A0ABV7QN48</accession>
<dbReference type="RefSeq" id="WP_377869162.1">
    <property type="nucleotide sequence ID" value="NZ_JBHMAY010000011.1"/>
</dbReference>
<evidence type="ECO:0000313" key="1">
    <source>
        <dbReference type="EMBL" id="MFC3513769.1"/>
    </source>
</evidence>
<comment type="caution">
    <text evidence="1">The sequence shown here is derived from an EMBL/GenBank/DDBJ whole genome shotgun (WGS) entry which is preliminary data.</text>
</comment>
<proteinExistence type="predicted"/>
<gene>
    <name evidence="1" type="ORF">ACFORO_26620</name>
</gene>
<protein>
    <submittedName>
        <fullName evidence="1">Toxin-antitoxin system YwqK family antitoxin</fullName>
    </submittedName>
</protein>
<organism evidence="1 2">
    <name type="scientific">Amycolatopsis halotolerans</name>
    <dbReference type="NCBI Taxonomy" id="330083"/>
    <lineage>
        <taxon>Bacteria</taxon>
        <taxon>Bacillati</taxon>
        <taxon>Actinomycetota</taxon>
        <taxon>Actinomycetes</taxon>
        <taxon>Pseudonocardiales</taxon>
        <taxon>Pseudonocardiaceae</taxon>
        <taxon>Amycolatopsis</taxon>
    </lineage>
</organism>
<evidence type="ECO:0000313" key="2">
    <source>
        <dbReference type="Proteomes" id="UP001595764"/>
    </source>
</evidence>
<reference evidence="2" key="1">
    <citation type="journal article" date="2019" name="Int. J. Syst. Evol. Microbiol.">
        <title>The Global Catalogue of Microorganisms (GCM) 10K type strain sequencing project: providing services to taxonomists for standard genome sequencing and annotation.</title>
        <authorList>
            <consortium name="The Broad Institute Genomics Platform"/>
            <consortium name="The Broad Institute Genome Sequencing Center for Infectious Disease"/>
            <person name="Wu L."/>
            <person name="Ma J."/>
        </authorList>
    </citation>
    <scope>NUCLEOTIDE SEQUENCE [LARGE SCALE GENOMIC DNA]</scope>
    <source>
        <strain evidence="2">CGMCC 4.7682</strain>
    </source>
</reference>
<dbReference type="Proteomes" id="UP001595764">
    <property type="component" value="Unassembled WGS sequence"/>
</dbReference>
<keyword evidence="2" id="KW-1185">Reference proteome</keyword>
<dbReference type="Gene3D" id="2.20.110.10">
    <property type="entry name" value="Histone H3 K4-specific methyltransferase SET7/9 N-terminal domain"/>
    <property type="match status" value="1"/>
</dbReference>
<sequence length="95" mass="10943">MLVRVAVVDKQYNGFRQIWSLRPDGVFHGEYTVYWGEGPQACMHGSYTDGKQDGVWTHWTRQGVVKSQVRYRDDVPVEVREAPPWMTEPPVIPAP</sequence>